<proteinExistence type="predicted"/>
<sequence>MAFDRVYFWTDTIKDWRHILVNEEYKKLIISSLAELVNRGTILVYGFVIMPNHLHLAWEMKEMNGKETPQASFNKYTSHIISSSLKTSQPEVAEKFRVDEPDRKIRIWRRDPLAVEMDTLSKMEQKLDYIHCNPLQAHWNLAVRPEDYVWSSAGFYETGRKDYSFLTDYRERF</sequence>
<evidence type="ECO:0000313" key="1">
    <source>
        <dbReference type="EMBL" id="MBN7812957.1"/>
    </source>
</evidence>
<dbReference type="EMBL" id="JAFKCT010000009">
    <property type="protein sequence ID" value="MBN7812957.1"/>
    <property type="molecule type" value="Genomic_DNA"/>
</dbReference>
<organism evidence="1 2">
    <name type="scientific">Algoriphagus oliviformis</name>
    <dbReference type="NCBI Taxonomy" id="2811231"/>
    <lineage>
        <taxon>Bacteria</taxon>
        <taxon>Pseudomonadati</taxon>
        <taxon>Bacteroidota</taxon>
        <taxon>Cytophagia</taxon>
        <taxon>Cytophagales</taxon>
        <taxon>Cyclobacteriaceae</taxon>
        <taxon>Algoriphagus</taxon>
    </lineage>
</organism>
<dbReference type="Gene3D" id="3.30.70.1290">
    <property type="entry name" value="Transposase IS200-like"/>
    <property type="match status" value="1"/>
</dbReference>
<evidence type="ECO:0000313" key="2">
    <source>
        <dbReference type="Proteomes" id="UP000664317"/>
    </source>
</evidence>
<dbReference type="SUPFAM" id="SSF143422">
    <property type="entry name" value="Transposase IS200-like"/>
    <property type="match status" value="1"/>
</dbReference>
<dbReference type="Proteomes" id="UP000664317">
    <property type="component" value="Unassembled WGS sequence"/>
</dbReference>
<gene>
    <name evidence="1" type="ORF">J0A68_18515</name>
</gene>
<dbReference type="InterPro" id="IPR036515">
    <property type="entry name" value="Transposase_17_sf"/>
</dbReference>
<comment type="caution">
    <text evidence="1">The sequence shown here is derived from an EMBL/GenBank/DDBJ whole genome shotgun (WGS) entry which is preliminary data.</text>
</comment>
<reference evidence="1 2" key="1">
    <citation type="submission" date="2021-03" db="EMBL/GenBank/DDBJ databases">
        <title>novel species isolated from a fishpond in China.</title>
        <authorList>
            <person name="Lu H."/>
            <person name="Cai Z."/>
        </authorList>
    </citation>
    <scope>NUCLEOTIDE SEQUENCE [LARGE SCALE GENOMIC DNA]</scope>
    <source>
        <strain evidence="1 2">H41</strain>
    </source>
</reference>
<name>A0ABS3C7K2_9BACT</name>
<keyword evidence="2" id="KW-1185">Reference proteome</keyword>
<protein>
    <submittedName>
        <fullName evidence="1">Transposase</fullName>
    </submittedName>
</protein>
<accession>A0ABS3C7K2</accession>